<dbReference type="InterPro" id="IPR050586">
    <property type="entry name" value="CPA3_Na-H_Antiporter_D"/>
</dbReference>
<gene>
    <name evidence="11" type="ORF">TK0001_0685</name>
</gene>
<feature type="transmembrane region" description="Helical" evidence="9">
    <location>
        <begin position="452"/>
        <end position="471"/>
    </location>
</feature>
<dbReference type="Proteomes" id="UP000233769">
    <property type="component" value="Chromosome tk0001"/>
</dbReference>
<feature type="transmembrane region" description="Helical" evidence="9">
    <location>
        <begin position="172"/>
        <end position="196"/>
    </location>
</feature>
<feature type="transmembrane region" description="Helical" evidence="9">
    <location>
        <begin position="394"/>
        <end position="416"/>
    </location>
</feature>
<evidence type="ECO:0000256" key="6">
    <source>
        <dbReference type="ARBA" id="ARBA00023136"/>
    </source>
</evidence>
<evidence type="ECO:0000256" key="3">
    <source>
        <dbReference type="ARBA" id="ARBA00022475"/>
    </source>
</evidence>
<feature type="transmembrane region" description="Helical" evidence="9">
    <location>
        <begin position="144"/>
        <end position="160"/>
    </location>
</feature>
<sequence>MNAPLLSGPGAVLWSDHLVVLPIVLPIAAAGVMFLMDERRHRLKSAISLATVLVLLGIALALVGRAAEAPEVYRLGNWAAPYGIVLVADRLSAVMLTLAGVLGLAALVFSFARWGRAGPRFHGLFLLLLMGVNGAFLTGDVFNLFVFFEVMLAASYGLVLHGSGETRIRAGLGYIAVNLVASLFFLIGVSLIYGTMGTLNMADLARRLASPPAEAALFEVGCAVLGIAFLIKCSAWPLGFWLPTTYSAATAPAAAILAILSKVGVYVVIRLSLLLFGDGSSAGFGQSWILVTGLATIAFGTFGILAARHLTRAAGYAVMISSGTVLAALGTGSAAALSGALYYLVGSTCAAGALFLLAEILQRARDPADAAQPVFADEYRDPFDDADAVEVGRAIPAAVAILSSGFLLCTLMLAGIPPLSGFVGKLAMFSGLASTTMTASAWWLIAALTLSSLGTLIPLVRLGIFSLWVPHDDPPPTMRTPELASLSVLLAACVALALWGGPALAYSEATVRWLSQPQDYVRAVLDSGKGEAGKSSAGKGSAGKSGVGNGGAGEGAAGARP</sequence>
<feature type="transmembrane region" description="Helical" evidence="9">
    <location>
        <begin position="254"/>
        <end position="276"/>
    </location>
</feature>
<evidence type="ECO:0000313" key="11">
    <source>
        <dbReference type="EMBL" id="SOR27287.1"/>
    </source>
</evidence>
<evidence type="ECO:0000256" key="5">
    <source>
        <dbReference type="ARBA" id="ARBA00022989"/>
    </source>
</evidence>
<comment type="subcellular location">
    <subcellularLocation>
        <location evidence="1">Cell membrane</location>
        <topology evidence="1">Multi-pass membrane protein</topology>
    </subcellularLocation>
    <subcellularLocation>
        <location evidence="7">Membrane</location>
        <topology evidence="7">Multi-pass membrane protein</topology>
    </subcellularLocation>
</comment>
<feature type="transmembrane region" description="Helical" evidence="9">
    <location>
        <begin position="79"/>
        <end position="109"/>
    </location>
</feature>
<feature type="transmembrane region" description="Helical" evidence="9">
    <location>
        <begin position="121"/>
        <end position="138"/>
    </location>
</feature>
<evidence type="ECO:0000256" key="4">
    <source>
        <dbReference type="ARBA" id="ARBA00022692"/>
    </source>
</evidence>
<feature type="transmembrane region" description="Helical" evidence="9">
    <location>
        <begin position="216"/>
        <end position="242"/>
    </location>
</feature>
<keyword evidence="4 7" id="KW-0812">Transmembrane</keyword>
<dbReference type="AlphaFoldDB" id="A0A2N9AIU7"/>
<dbReference type="GO" id="GO:0005886">
    <property type="term" value="C:plasma membrane"/>
    <property type="evidence" value="ECO:0007669"/>
    <property type="project" value="UniProtKB-SubCell"/>
</dbReference>
<protein>
    <submittedName>
        <fullName evidence="11">Putative pH adaptation potassium efflux system component (PhaD)</fullName>
    </submittedName>
</protein>
<reference evidence="12" key="1">
    <citation type="submission" date="2017-10" db="EMBL/GenBank/DDBJ databases">
        <authorList>
            <person name="Regsiter A."/>
            <person name="William W."/>
        </authorList>
    </citation>
    <scope>NUCLEOTIDE SEQUENCE [LARGE SCALE GENOMIC DNA]</scope>
</reference>
<feature type="transmembrane region" description="Helical" evidence="9">
    <location>
        <begin position="314"/>
        <end position="334"/>
    </location>
</feature>
<evidence type="ECO:0000256" key="8">
    <source>
        <dbReference type="SAM" id="MobiDB-lite"/>
    </source>
</evidence>
<dbReference type="InterPro" id="IPR001750">
    <property type="entry name" value="ND/Mrp_TM"/>
</dbReference>
<feature type="transmembrane region" description="Helical" evidence="9">
    <location>
        <begin position="483"/>
        <end position="506"/>
    </location>
</feature>
<dbReference type="InterPro" id="IPR003918">
    <property type="entry name" value="NADH_UbQ_OxRdtase"/>
</dbReference>
<feature type="region of interest" description="Disordered" evidence="8">
    <location>
        <begin position="529"/>
        <end position="561"/>
    </location>
</feature>
<evidence type="ECO:0000256" key="2">
    <source>
        <dbReference type="ARBA" id="ARBA00005346"/>
    </source>
</evidence>
<feature type="transmembrane region" description="Helical" evidence="9">
    <location>
        <begin position="12"/>
        <end position="35"/>
    </location>
</feature>
<dbReference type="NCBIfam" id="NF009309">
    <property type="entry name" value="PRK12666.1"/>
    <property type="match status" value="1"/>
</dbReference>
<evidence type="ECO:0000256" key="1">
    <source>
        <dbReference type="ARBA" id="ARBA00004651"/>
    </source>
</evidence>
<dbReference type="PANTHER" id="PTHR42703">
    <property type="entry name" value="NADH DEHYDROGENASE"/>
    <property type="match status" value="1"/>
</dbReference>
<evidence type="ECO:0000259" key="10">
    <source>
        <dbReference type="Pfam" id="PF00361"/>
    </source>
</evidence>
<keyword evidence="3" id="KW-1003">Cell membrane</keyword>
<dbReference type="PRINTS" id="PR01437">
    <property type="entry name" value="NUOXDRDTASE4"/>
</dbReference>
<feature type="domain" description="NADH:quinone oxidoreductase/Mrp antiporter transmembrane" evidence="10">
    <location>
        <begin position="139"/>
        <end position="451"/>
    </location>
</feature>
<feature type="transmembrane region" description="Helical" evidence="9">
    <location>
        <begin position="288"/>
        <end position="307"/>
    </location>
</feature>
<proteinExistence type="inferred from homology"/>
<accession>A0A2N9AIU7</accession>
<dbReference type="Pfam" id="PF00361">
    <property type="entry name" value="Proton_antipo_M"/>
    <property type="match status" value="1"/>
</dbReference>
<keyword evidence="6 9" id="KW-0472">Membrane</keyword>
<dbReference type="EMBL" id="LT962688">
    <property type="protein sequence ID" value="SOR27287.1"/>
    <property type="molecule type" value="Genomic_DNA"/>
</dbReference>
<evidence type="ECO:0000313" key="12">
    <source>
        <dbReference type="Proteomes" id="UP000233769"/>
    </source>
</evidence>
<keyword evidence="5 9" id="KW-1133">Transmembrane helix</keyword>
<organism evidence="11 12">
    <name type="scientific">Methylorubrum extorquens</name>
    <name type="common">Methylobacterium dichloromethanicum</name>
    <name type="synonym">Methylobacterium extorquens</name>
    <dbReference type="NCBI Taxonomy" id="408"/>
    <lineage>
        <taxon>Bacteria</taxon>
        <taxon>Pseudomonadati</taxon>
        <taxon>Pseudomonadota</taxon>
        <taxon>Alphaproteobacteria</taxon>
        <taxon>Hyphomicrobiales</taxon>
        <taxon>Methylobacteriaceae</taxon>
        <taxon>Methylorubrum</taxon>
    </lineage>
</organism>
<feature type="compositionally biased region" description="Gly residues" evidence="8">
    <location>
        <begin position="540"/>
        <end position="561"/>
    </location>
</feature>
<comment type="similarity">
    <text evidence="2">Belongs to the CPA3 antiporters (TC 2.A.63) subunit D family.</text>
</comment>
<dbReference type="GO" id="GO:0008137">
    <property type="term" value="F:NADH dehydrogenase (ubiquinone) activity"/>
    <property type="evidence" value="ECO:0007669"/>
    <property type="project" value="InterPro"/>
</dbReference>
<evidence type="ECO:0000256" key="7">
    <source>
        <dbReference type="RuleBase" id="RU000320"/>
    </source>
</evidence>
<feature type="transmembrane region" description="Helical" evidence="9">
    <location>
        <begin position="422"/>
        <end position="445"/>
    </location>
</feature>
<dbReference type="GO" id="GO:0042773">
    <property type="term" value="P:ATP synthesis coupled electron transport"/>
    <property type="evidence" value="ECO:0007669"/>
    <property type="project" value="InterPro"/>
</dbReference>
<dbReference type="PANTHER" id="PTHR42703:SF1">
    <property type="entry name" value="NA(+)_H(+) ANTIPORTER SUBUNIT D1"/>
    <property type="match status" value="1"/>
</dbReference>
<evidence type="ECO:0000256" key="9">
    <source>
        <dbReference type="SAM" id="Phobius"/>
    </source>
</evidence>
<feature type="transmembrane region" description="Helical" evidence="9">
    <location>
        <begin position="47"/>
        <end position="67"/>
    </location>
</feature>
<name>A0A2N9AIU7_METEX</name>
<feature type="transmembrane region" description="Helical" evidence="9">
    <location>
        <begin position="340"/>
        <end position="358"/>
    </location>
</feature>